<keyword evidence="5" id="KW-1185">Reference proteome</keyword>
<dbReference type="HOGENOM" id="CLU_530975_0_0_1"/>
<evidence type="ECO:0000256" key="2">
    <source>
        <dbReference type="SAM" id="Phobius"/>
    </source>
</evidence>
<dbReference type="OrthoDB" id="5404127at2759"/>
<dbReference type="AlphaFoldDB" id="S8AHB4"/>
<feature type="compositionally biased region" description="Polar residues" evidence="1">
    <location>
        <begin position="387"/>
        <end position="420"/>
    </location>
</feature>
<feature type="transmembrane region" description="Helical" evidence="2">
    <location>
        <begin position="60"/>
        <end position="80"/>
    </location>
</feature>
<evidence type="ECO:0000256" key="3">
    <source>
        <dbReference type="SAM" id="SignalP"/>
    </source>
</evidence>
<organism evidence="4 5">
    <name type="scientific">Dactylellina haptotyla (strain CBS 200.50)</name>
    <name type="common">Nematode-trapping fungus</name>
    <name type="synonym">Monacrosporium haptotylum</name>
    <dbReference type="NCBI Taxonomy" id="1284197"/>
    <lineage>
        <taxon>Eukaryota</taxon>
        <taxon>Fungi</taxon>
        <taxon>Dikarya</taxon>
        <taxon>Ascomycota</taxon>
        <taxon>Pezizomycotina</taxon>
        <taxon>Orbiliomycetes</taxon>
        <taxon>Orbiliales</taxon>
        <taxon>Orbiliaceae</taxon>
        <taxon>Dactylellina</taxon>
    </lineage>
</organism>
<accession>S8AHB4</accession>
<name>S8AHB4_DACHA</name>
<feature type="region of interest" description="Disordered" evidence="1">
    <location>
        <begin position="322"/>
        <end position="462"/>
    </location>
</feature>
<feature type="region of interest" description="Disordered" evidence="1">
    <location>
        <begin position="187"/>
        <end position="212"/>
    </location>
</feature>
<sequence length="510" mass="56651">MLRNILVVSSAIFLYSSGAFTQATTTTRTPSPTQSISFQTSTQKPAASEPDLVVFWEKNWQWFLIGFLGVAIPIIVWAILGPGKRWYKARRNKSRPITWDMIGNERFHNQPMREVNIRRFSRSRGSGSSTSSHLALSLNAAAPGERDIEAAAEIASPKSPSTYIERERMMRNDSSEAVIGLVQPQRLMPPRTRPADRGSNGSLGPPDPSIHRAHPRYNYFQRYSRQHQRRYVHETVPPAHVQQNSGPPPTNQEGLEESMQLLLTQIPNRKPLRRMTGTIQRDSVSNTAGTQRIFLPQPPRSTPYHIRQGSYEGIHIRSTSWHNTTHRGSVQTNPYPSRHASMDGYPPVFGSVPSLPLPEPAVTYPQTHSQPRRSTSRGRLQKPQHLNPRSSSHVQQTPRPSETQGEQPQMSFYRTPQPSRESLARSVAPSTSSAPPVPPVQRAAYPTRSAMSSRSAAQPRVDAVHGTETGYSYSISGGSPPINPPAKSVKFAAIAPTSSGVPGRFPVQHF</sequence>
<dbReference type="Proteomes" id="UP000015100">
    <property type="component" value="Unassembled WGS sequence"/>
</dbReference>
<gene>
    <name evidence="4" type="ORF">H072_3797</name>
</gene>
<feature type="signal peptide" evidence="3">
    <location>
        <begin position="1"/>
        <end position="18"/>
    </location>
</feature>
<protein>
    <submittedName>
        <fullName evidence="4">Uncharacterized protein</fullName>
    </submittedName>
</protein>
<keyword evidence="3" id="KW-0732">Signal</keyword>
<evidence type="ECO:0000256" key="1">
    <source>
        <dbReference type="SAM" id="MobiDB-lite"/>
    </source>
</evidence>
<proteinExistence type="predicted"/>
<dbReference type="EMBL" id="AQGS01000127">
    <property type="protein sequence ID" value="EPS42259.1"/>
    <property type="molecule type" value="Genomic_DNA"/>
</dbReference>
<reference evidence="4 5" key="1">
    <citation type="journal article" date="2013" name="PLoS Genet.">
        <title>Genomic mechanisms accounting for the adaptation to parasitism in nematode-trapping fungi.</title>
        <authorList>
            <person name="Meerupati T."/>
            <person name="Andersson K.M."/>
            <person name="Friman E."/>
            <person name="Kumar D."/>
            <person name="Tunlid A."/>
            <person name="Ahren D."/>
        </authorList>
    </citation>
    <scope>NUCLEOTIDE SEQUENCE [LARGE SCALE GENOMIC DNA]</scope>
    <source>
        <strain evidence="4 5">CBS 200.50</strain>
    </source>
</reference>
<reference evidence="5" key="2">
    <citation type="submission" date="2013-04" db="EMBL/GenBank/DDBJ databases">
        <title>Genomic mechanisms accounting for the adaptation to parasitism in nematode-trapping fungi.</title>
        <authorList>
            <person name="Ahren D.G."/>
        </authorList>
    </citation>
    <scope>NUCLEOTIDE SEQUENCE [LARGE SCALE GENOMIC DNA]</scope>
    <source>
        <strain evidence="5">CBS 200.50</strain>
    </source>
</reference>
<dbReference type="OMA" id="STPYHIR"/>
<feature type="compositionally biased region" description="Polar residues" evidence="1">
    <location>
        <begin position="322"/>
        <end position="335"/>
    </location>
</feature>
<keyword evidence="2" id="KW-1133">Transmembrane helix</keyword>
<comment type="caution">
    <text evidence="4">The sequence shown here is derived from an EMBL/GenBank/DDBJ whole genome shotgun (WGS) entry which is preliminary data.</text>
</comment>
<keyword evidence="2" id="KW-0472">Membrane</keyword>
<feature type="compositionally biased region" description="Low complexity" evidence="1">
    <location>
        <begin position="424"/>
        <end position="434"/>
    </location>
</feature>
<feature type="compositionally biased region" description="Basic residues" evidence="1">
    <location>
        <begin position="370"/>
        <end position="382"/>
    </location>
</feature>
<evidence type="ECO:0000313" key="5">
    <source>
        <dbReference type="Proteomes" id="UP000015100"/>
    </source>
</evidence>
<keyword evidence="2" id="KW-0812">Transmembrane</keyword>
<evidence type="ECO:0000313" key="4">
    <source>
        <dbReference type="EMBL" id="EPS42259.1"/>
    </source>
</evidence>
<feature type="chain" id="PRO_5004548491" evidence="3">
    <location>
        <begin position="19"/>
        <end position="510"/>
    </location>
</feature>